<comment type="caution">
    <text evidence="1">The sequence shown here is derived from an EMBL/GenBank/DDBJ whole genome shotgun (WGS) entry which is preliminary data.</text>
</comment>
<proteinExistence type="predicted"/>
<evidence type="ECO:0000313" key="1">
    <source>
        <dbReference type="EMBL" id="TVZ71402.1"/>
    </source>
</evidence>
<gene>
    <name evidence="1" type="ORF">FHU10_4029</name>
</gene>
<accession>A0A559T9X0</accession>
<reference evidence="1" key="2">
    <citation type="submission" date="2019-08" db="EMBL/GenBank/DDBJ databases">
        <title>Investigation of anaerobic lignin degradation for improved lignocellulosic biofuels.</title>
        <authorList>
            <person name="Deangelis K.PhD."/>
        </authorList>
    </citation>
    <scope>NUCLEOTIDE SEQUENCE [LARGE SCALE GENOMIC DNA]</scope>
    <source>
        <strain evidence="1">128R</strain>
    </source>
</reference>
<sequence>MEFLVASLMALCVFSFKKHSRIIDGKRIGVARKKTSSPLQTSAFFNLLIIKFYCTTSIGSLG</sequence>
<protein>
    <submittedName>
        <fullName evidence="1">Uncharacterized protein</fullName>
    </submittedName>
</protein>
<name>A0A559T9X0_SERFO</name>
<dbReference type="AlphaFoldDB" id="A0A559T9X0"/>
<reference evidence="1" key="1">
    <citation type="submission" date="2019-06" db="EMBL/GenBank/DDBJ databases">
        <authorList>
            <person name="Deangelis K."/>
            <person name="Huntemann M."/>
            <person name="Clum A."/>
            <person name="Pillay M."/>
            <person name="Palaniappan K."/>
            <person name="Varghese N."/>
            <person name="Mikhailova N."/>
            <person name="Stamatis D."/>
            <person name="Reddy T."/>
            <person name="Daum C."/>
            <person name="Shapiro N."/>
            <person name="Ivanova N."/>
            <person name="Kyrpides N."/>
            <person name="Woyke T."/>
        </authorList>
    </citation>
    <scope>NUCLEOTIDE SEQUENCE [LARGE SCALE GENOMIC DNA]</scope>
    <source>
        <strain evidence="1">128R</strain>
    </source>
</reference>
<organism evidence="1">
    <name type="scientific">Serratia fonticola</name>
    <dbReference type="NCBI Taxonomy" id="47917"/>
    <lineage>
        <taxon>Bacteria</taxon>
        <taxon>Pseudomonadati</taxon>
        <taxon>Pseudomonadota</taxon>
        <taxon>Gammaproteobacteria</taxon>
        <taxon>Enterobacterales</taxon>
        <taxon>Yersiniaceae</taxon>
        <taxon>Serratia</taxon>
    </lineage>
</organism>
<dbReference type="EMBL" id="VISQ01000001">
    <property type="protein sequence ID" value="TVZ71402.1"/>
    <property type="molecule type" value="Genomic_DNA"/>
</dbReference>